<feature type="repeat" description="ANK" evidence="5">
    <location>
        <begin position="1134"/>
        <end position="1166"/>
    </location>
</feature>
<evidence type="ECO:0000313" key="10">
    <source>
        <dbReference type="Proteomes" id="UP000030143"/>
    </source>
</evidence>
<dbReference type="SUPFAM" id="SSF48403">
    <property type="entry name" value="Ankyrin repeat"/>
    <property type="match status" value="3"/>
</dbReference>
<feature type="compositionally biased region" description="Low complexity" evidence="7">
    <location>
        <begin position="1"/>
        <end position="11"/>
    </location>
</feature>
<dbReference type="Proteomes" id="UP000030143">
    <property type="component" value="Unassembled WGS sequence"/>
</dbReference>
<evidence type="ECO:0000256" key="2">
    <source>
        <dbReference type="ARBA" id="ARBA00022737"/>
    </source>
</evidence>
<keyword evidence="4" id="KW-0862">Zinc</keyword>
<accession>A0A0A2K2K2</accession>
<dbReference type="PANTHER" id="PTHR24118">
    <property type="entry name" value="POTE ANKYRIN DOMAIN"/>
    <property type="match status" value="1"/>
</dbReference>
<evidence type="ECO:0000256" key="3">
    <source>
        <dbReference type="ARBA" id="ARBA00022771"/>
    </source>
</evidence>
<keyword evidence="1" id="KW-0479">Metal-binding</keyword>
<dbReference type="VEuPathDB" id="FungiDB:PEXP_000760"/>
<feature type="repeat" description="ANK" evidence="5">
    <location>
        <begin position="1027"/>
        <end position="1059"/>
    </location>
</feature>
<feature type="compositionally biased region" description="Acidic residues" evidence="7">
    <location>
        <begin position="1649"/>
        <end position="1663"/>
    </location>
</feature>
<feature type="compositionally biased region" description="Basic and acidic residues" evidence="7">
    <location>
        <begin position="1676"/>
        <end position="1696"/>
    </location>
</feature>
<gene>
    <name evidence="9" type="ORF">PEX2_066240</name>
</gene>
<comment type="caution">
    <text evidence="9">The sequence shown here is derived from an EMBL/GenBank/DDBJ whole genome shotgun (WGS) entry which is preliminary data.</text>
</comment>
<feature type="region of interest" description="Disordered" evidence="7">
    <location>
        <begin position="1557"/>
        <end position="1580"/>
    </location>
</feature>
<keyword evidence="3 6" id="KW-0863">Zinc-finger</keyword>
<dbReference type="PANTHER" id="PTHR24118:SF99">
    <property type="entry name" value="POTE ANKYRIN DOMAIN FAMILY MEMBER 3C-RELATED"/>
    <property type="match status" value="1"/>
</dbReference>
<dbReference type="SMART" id="SM00248">
    <property type="entry name" value="ANK"/>
    <property type="match status" value="15"/>
</dbReference>
<dbReference type="SUPFAM" id="SSF57850">
    <property type="entry name" value="RING/U-box"/>
    <property type="match status" value="1"/>
</dbReference>
<feature type="region of interest" description="Disordered" evidence="7">
    <location>
        <begin position="1"/>
        <end position="52"/>
    </location>
</feature>
<dbReference type="PROSITE" id="PS50088">
    <property type="entry name" value="ANK_REPEAT"/>
    <property type="match status" value="8"/>
</dbReference>
<feature type="repeat" description="ANK" evidence="5">
    <location>
        <begin position="923"/>
        <end position="955"/>
    </location>
</feature>
<dbReference type="PROSITE" id="PS50297">
    <property type="entry name" value="ANK_REP_REGION"/>
    <property type="match status" value="6"/>
</dbReference>
<feature type="repeat" description="ANK" evidence="5">
    <location>
        <begin position="1446"/>
        <end position="1467"/>
    </location>
</feature>
<feature type="repeat" description="ANK" evidence="5">
    <location>
        <begin position="1307"/>
        <end position="1335"/>
    </location>
</feature>
<dbReference type="GO" id="GO:0008270">
    <property type="term" value="F:zinc ion binding"/>
    <property type="evidence" value="ECO:0007669"/>
    <property type="project" value="UniProtKB-KW"/>
</dbReference>
<dbReference type="InterPro" id="IPR043145">
    <property type="entry name" value="Znf_ZZ_sf"/>
</dbReference>
<feature type="repeat" description="ANK" evidence="5">
    <location>
        <begin position="956"/>
        <end position="980"/>
    </location>
</feature>
<feature type="repeat" description="ANK" evidence="5">
    <location>
        <begin position="1061"/>
        <end position="1089"/>
    </location>
</feature>
<sequence length="1696" mass="188969">MVKSTTSSRRSVSPEHIGDGGSSKGTIGGGTETIGEGLIVHSRPPSPSTDTPGIDIVIVQGLDLIHLSATENNNDFEPSEWIQDYRDSLRLSRLTVFKYNALEVLDGNNTRTALHRKAVHLLRDLVKLREDEMTTEWSIIFVCHDIGGIIVKEALALASFEYQKWGNVFDYTRMLVFSDCPNGGSTTQDIQIKLSQLVFSSSKRASTMAPSILFSINQLAYAVQEIDGLFIDSKILFQSILITLFPGPPFLESSLGLNLEKSFFGEPYNGLNEYLGKVDIRLTLPNNQYLQLKRTLLSLSSPIEPLNTTPDILNSGLVELQTYKEWMGYRGSQVLHVYGTDGIHQAGIQIFHSLRSHERVESSHGMVLYFSFDNTDDRRSTMKDMLCTFLAQLICNAPKDLSSQIDAYFEQLDEEHGWSTLDLLQWYRAFLQHDVTGNVFCVVNHLDECSEDDQKSLLTLLSTLSESGKSAWKMAITTGKVSEPIFSLLSDWPSIDVDGIVLDDPAKELSRIDDDEGMCLLRLRPDIQFIGRSLDKEIHFASSLPPLARHIVVEQARVHKEWPQDLPIQTIMSGKHENDDSSKETPRVVEMFLDALLRRIPDQVFVQKLLTWLLYAVRPLTIWELATAMSLGSIDSEGEALIISEEFEVQSLKQKLEDWFVGIVEIKLNEVRFTDRRVRDIFMRRHQPDSPAFVWTGIQDSAQYDITKSCLEYLSLGSVQLEMERLYQGPETQPVHSDDRRSLCGYAILKWAMHYSRIQDSSASSKLLNAYLVSALSNSWIKGNWALSNPFTRSRSIPESSYSVLAGLGILGPVESNDSKEREMALVEAARYEELTSVSELLEPFDFPQSVLLDAIIAASHSGNERIMLQMLSKIPTLETSSMDDRIIYLLYRAAKLGLAEFVEQLLAKGCPPEPVGEVGIYRDKSPLIYAAWKGYTATVHAFIEHHANVEFRDKDGYTPLNLAAVSGSAATVKMLVQEGHAELESRNDGMTALYFSCHMSMHQTAAVLLELGADPDMGYSNETSYPRWSPLILAASEGYVECVRVLLEHDAEPNIPGPWGTDTPLRYAAIHGHAQICQLLVEHGADPNSPLIRPPILTEVILRYSGGSAVSTQQDMIELLIGLGADIDKEGSDGKTALITAVKNGELEIVRLLLKYNAAVNTKVFDNDDEYPGWTAMSFAADGGNVDIVRALADADADLNHKTFDRELAPLHLAISNDALRILLEYRKRIDIDQLTLSGDTPILRLQRTDVPNDNLKRLINAGASLNLQNNLGDTVLTIAAYDNNLDIACYLLKQQDIDTSIYSPSYGAALHQACRRGHTEMIELLVKNDADINQTLPIIFGTPLQTICGRWDHNGSSASMRHMEYLLSKGADINKVGRTLGTALHIACCACPPEVLSFLLSNGAKCDTEDAHSRRPIHFAAFRGIEHFKIILEAGADIKVRDGMKRTPLHWAVQRGREEVVRFILAELGKECIDEGDIDGWTPLCWAVRGTPSFTFIPDKSGSEDPDQIETIKVLLENDADKTRYGSIGDVEWRPLKIALYSGVHRDVVSLLSTPDARHKQRRSHGESWMGPDGDTRPADLKDGKICDSCLWAIHGLQYHCQVCDDYDLCHKCYARRDIIHSLDHTWREEGPEYPDASGSESGRDDSADESTEMSDSDSDSDASPHYSSDDDIGSEKRTNGVDDSGDHSDSDNS</sequence>
<dbReference type="SMART" id="SM00291">
    <property type="entry name" value="ZnF_ZZ"/>
    <property type="match status" value="1"/>
</dbReference>
<dbReference type="STRING" id="27334.A0A0A2K2K2"/>
<keyword evidence="2" id="KW-0677">Repeat</keyword>
<dbReference type="Pfam" id="PF00023">
    <property type="entry name" value="Ank"/>
    <property type="match status" value="1"/>
</dbReference>
<dbReference type="RefSeq" id="XP_016600077.1">
    <property type="nucleotide sequence ID" value="XM_016743895.1"/>
</dbReference>
<dbReference type="PROSITE" id="PS50135">
    <property type="entry name" value="ZF_ZZ_2"/>
    <property type="match status" value="1"/>
</dbReference>
<dbReference type="Gene3D" id="3.30.60.90">
    <property type="match status" value="1"/>
</dbReference>
<dbReference type="InterPro" id="IPR056884">
    <property type="entry name" value="NPHP3-like_N"/>
</dbReference>
<evidence type="ECO:0000256" key="7">
    <source>
        <dbReference type="SAM" id="MobiDB-lite"/>
    </source>
</evidence>
<keyword evidence="5" id="KW-0040">ANK repeat</keyword>
<feature type="compositionally biased region" description="Gly residues" evidence="7">
    <location>
        <begin position="19"/>
        <end position="32"/>
    </location>
</feature>
<protein>
    <submittedName>
        <fullName evidence="9">Zinc finger, ZZ-type</fullName>
    </submittedName>
</protein>
<dbReference type="Gene3D" id="1.25.40.20">
    <property type="entry name" value="Ankyrin repeat-containing domain"/>
    <property type="match status" value="3"/>
</dbReference>
<dbReference type="EMBL" id="JQFZ01000117">
    <property type="protein sequence ID" value="KGO58640.1"/>
    <property type="molecule type" value="Genomic_DNA"/>
</dbReference>
<evidence type="ECO:0000313" key="9">
    <source>
        <dbReference type="EMBL" id="KGO58640.1"/>
    </source>
</evidence>
<feature type="domain" description="ZZ-type" evidence="8">
    <location>
        <begin position="1584"/>
        <end position="1637"/>
    </location>
</feature>
<dbReference type="HOGENOM" id="CLU_001836_1_0_1"/>
<dbReference type="InterPro" id="IPR002110">
    <property type="entry name" value="Ankyrin_rpt"/>
</dbReference>
<dbReference type="InterPro" id="IPR000433">
    <property type="entry name" value="Znf_ZZ"/>
</dbReference>
<dbReference type="Pfam" id="PF00569">
    <property type="entry name" value="ZZ"/>
    <property type="match status" value="1"/>
</dbReference>
<organism evidence="9 10">
    <name type="scientific">Penicillium expansum</name>
    <name type="common">Blue mold rot fungus</name>
    <dbReference type="NCBI Taxonomy" id="27334"/>
    <lineage>
        <taxon>Eukaryota</taxon>
        <taxon>Fungi</taxon>
        <taxon>Dikarya</taxon>
        <taxon>Ascomycota</taxon>
        <taxon>Pezizomycotina</taxon>
        <taxon>Eurotiomycetes</taxon>
        <taxon>Eurotiomycetidae</taxon>
        <taxon>Eurotiales</taxon>
        <taxon>Aspergillaceae</taxon>
        <taxon>Penicillium</taxon>
    </lineage>
</organism>
<evidence type="ECO:0000256" key="4">
    <source>
        <dbReference type="ARBA" id="ARBA00022833"/>
    </source>
</evidence>
<proteinExistence type="predicted"/>
<feature type="repeat" description="ANK" evidence="5">
    <location>
        <begin position="1173"/>
        <end position="1205"/>
    </location>
</feature>
<keyword evidence="10" id="KW-1185">Reference proteome</keyword>
<dbReference type="GeneID" id="27679315"/>
<dbReference type="InterPro" id="IPR036770">
    <property type="entry name" value="Ankyrin_rpt-contain_sf"/>
</dbReference>
<evidence type="ECO:0000256" key="6">
    <source>
        <dbReference type="PROSITE-ProRule" id="PRU00228"/>
    </source>
</evidence>
<evidence type="ECO:0000256" key="1">
    <source>
        <dbReference type="ARBA" id="ARBA00022723"/>
    </source>
</evidence>
<reference evidence="9 10" key="1">
    <citation type="journal article" date="2015" name="Mol. Plant Microbe Interact.">
        <title>Genome, transcriptome, and functional analyses of Penicillium expansum provide new insights into secondary metabolism and pathogenicity.</title>
        <authorList>
            <person name="Ballester A.R."/>
            <person name="Marcet-Houben M."/>
            <person name="Levin E."/>
            <person name="Sela N."/>
            <person name="Selma-Lazaro C."/>
            <person name="Carmona L."/>
            <person name="Wisniewski M."/>
            <person name="Droby S."/>
            <person name="Gonzalez-Candelas L."/>
            <person name="Gabaldon T."/>
        </authorList>
    </citation>
    <scope>NUCLEOTIDE SEQUENCE [LARGE SCALE GENOMIC DNA]</scope>
    <source>
        <strain evidence="9 10">MD-8</strain>
    </source>
</reference>
<evidence type="ECO:0000256" key="5">
    <source>
        <dbReference type="PROSITE-ProRule" id="PRU00023"/>
    </source>
</evidence>
<feature type="region of interest" description="Disordered" evidence="7">
    <location>
        <begin position="1632"/>
        <end position="1696"/>
    </location>
</feature>
<name>A0A0A2K2K2_PENEN</name>
<dbReference type="Pfam" id="PF24883">
    <property type="entry name" value="NPHP3_N"/>
    <property type="match status" value="1"/>
</dbReference>
<dbReference type="CDD" id="cd02249">
    <property type="entry name" value="ZZ"/>
    <property type="match status" value="1"/>
</dbReference>
<dbReference type="Pfam" id="PF12796">
    <property type="entry name" value="Ank_2"/>
    <property type="match status" value="5"/>
</dbReference>
<evidence type="ECO:0000259" key="8">
    <source>
        <dbReference type="PROSITE" id="PS50135"/>
    </source>
</evidence>